<dbReference type="Pfam" id="PF05426">
    <property type="entry name" value="Alginate_lyase"/>
    <property type="match status" value="1"/>
</dbReference>
<comment type="caution">
    <text evidence="4">The sequence shown here is derived from an EMBL/GenBank/DDBJ whole genome shotgun (WGS) entry which is preliminary data.</text>
</comment>
<name>A0A4V2DBF6_9SPHI</name>
<evidence type="ECO:0000259" key="3">
    <source>
        <dbReference type="Pfam" id="PF05426"/>
    </source>
</evidence>
<evidence type="ECO:0000313" key="5">
    <source>
        <dbReference type="Proteomes" id="UP000292855"/>
    </source>
</evidence>
<dbReference type="InterPro" id="IPR008929">
    <property type="entry name" value="Chondroitin_lyas"/>
</dbReference>
<gene>
    <name evidence="4" type="ORF">EWE74_20750</name>
</gene>
<proteinExistence type="predicted"/>
<protein>
    <recommendedName>
        <fullName evidence="3">Alginate lyase domain-containing protein</fullName>
    </recommendedName>
</protein>
<keyword evidence="1" id="KW-0732">Signal</keyword>
<evidence type="ECO:0000256" key="2">
    <source>
        <dbReference type="ARBA" id="ARBA00023239"/>
    </source>
</evidence>
<organism evidence="4 5">
    <name type="scientific">Sphingobacterium corticibacterium</name>
    <dbReference type="NCBI Taxonomy" id="2484746"/>
    <lineage>
        <taxon>Bacteria</taxon>
        <taxon>Pseudomonadati</taxon>
        <taxon>Bacteroidota</taxon>
        <taxon>Sphingobacteriia</taxon>
        <taxon>Sphingobacteriales</taxon>
        <taxon>Sphingobacteriaceae</taxon>
        <taxon>Sphingobacterium</taxon>
    </lineage>
</organism>
<dbReference type="InterPro" id="IPR008397">
    <property type="entry name" value="Alginate_lyase_dom"/>
</dbReference>
<sequence>MIKIHKTYIATLLASVLFLSSCGKDKYKLVNPQEDVQIGVPVDEVEEFVHPGILHDVDDLNRIKQVVAEEKQPGMGSYLLLKAQAAASSTYNVRGPFERIARDGAEGNTKNAFEQDFNAAYYNALMWVITEDEAHAKKAIEIINAYSSTLKEITGTNDNALLAGLSGFHIVNAAEIMRYTYDEWDATDIEKCEEMLRNVFVKELTAFFAREASTNGNWGAAATKTMMALGVFLDDTAIFNNAVRFYYTGNDNGTLRNYIVTEEGQAQESGRDQPHTMLGIGCLAESCEIGQKQGLDMYASLNNRLLAGFEYTAAYNLGHSVPYIQWTDITGKYSNWETISAIGRGEFRPVFEIAYNAYVVRKNLSMPFTEQVLDRIGPEGASPYNDNVGFGTLLFYSGE</sequence>
<accession>A0A4V2DBF6</accession>
<keyword evidence="2" id="KW-0456">Lyase</keyword>
<dbReference type="EMBL" id="SGIT01000007">
    <property type="protein sequence ID" value="RZF57456.1"/>
    <property type="molecule type" value="Genomic_DNA"/>
</dbReference>
<dbReference type="AlphaFoldDB" id="A0A4V2DBF6"/>
<dbReference type="Gene3D" id="1.50.10.100">
    <property type="entry name" value="Chondroitin AC/alginate lyase"/>
    <property type="match status" value="1"/>
</dbReference>
<dbReference type="SUPFAM" id="SSF48230">
    <property type="entry name" value="Chondroitin AC/alginate lyase"/>
    <property type="match status" value="1"/>
</dbReference>
<dbReference type="GO" id="GO:0016829">
    <property type="term" value="F:lyase activity"/>
    <property type="evidence" value="ECO:0007669"/>
    <property type="project" value="UniProtKB-KW"/>
</dbReference>
<dbReference type="GO" id="GO:0042597">
    <property type="term" value="C:periplasmic space"/>
    <property type="evidence" value="ECO:0007669"/>
    <property type="project" value="InterPro"/>
</dbReference>
<feature type="domain" description="Alginate lyase" evidence="3">
    <location>
        <begin position="99"/>
        <end position="316"/>
    </location>
</feature>
<dbReference type="PROSITE" id="PS51257">
    <property type="entry name" value="PROKAR_LIPOPROTEIN"/>
    <property type="match status" value="1"/>
</dbReference>
<reference evidence="4 5" key="1">
    <citation type="submission" date="2019-02" db="EMBL/GenBank/DDBJ databases">
        <authorList>
            <person name="Li Y."/>
        </authorList>
    </citation>
    <scope>NUCLEOTIDE SEQUENCE [LARGE SCALE GENOMIC DNA]</scope>
    <source>
        <strain evidence="4 5">30C10-4-7</strain>
    </source>
</reference>
<dbReference type="RefSeq" id="WP_130143580.1">
    <property type="nucleotide sequence ID" value="NZ_SGIT01000007.1"/>
</dbReference>
<dbReference type="Proteomes" id="UP000292855">
    <property type="component" value="Unassembled WGS sequence"/>
</dbReference>
<evidence type="ECO:0000313" key="4">
    <source>
        <dbReference type="EMBL" id="RZF57456.1"/>
    </source>
</evidence>
<dbReference type="OrthoDB" id="222550at2"/>
<evidence type="ECO:0000256" key="1">
    <source>
        <dbReference type="ARBA" id="ARBA00022729"/>
    </source>
</evidence>
<keyword evidence="5" id="KW-1185">Reference proteome</keyword>